<evidence type="ECO:0000256" key="5">
    <source>
        <dbReference type="ARBA" id="ARBA00023124"/>
    </source>
</evidence>
<evidence type="ECO:0000256" key="4">
    <source>
        <dbReference type="ARBA" id="ARBA00022801"/>
    </source>
</evidence>
<dbReference type="GO" id="GO:0016829">
    <property type="term" value="F:lyase activity"/>
    <property type="evidence" value="ECO:0007669"/>
    <property type="project" value="UniProtKB-KW"/>
</dbReference>
<organism evidence="9 10">
    <name type="scientific">Eisenbergiella porci</name>
    <dbReference type="NCBI Taxonomy" id="2652274"/>
    <lineage>
        <taxon>Bacteria</taxon>
        <taxon>Bacillati</taxon>
        <taxon>Bacillota</taxon>
        <taxon>Clostridia</taxon>
        <taxon>Lachnospirales</taxon>
        <taxon>Lachnospiraceae</taxon>
        <taxon>Eisenbergiella</taxon>
    </lineage>
</organism>
<gene>
    <name evidence="9" type="ORF">FYJ45_16490</name>
</gene>
<dbReference type="GO" id="GO:0008233">
    <property type="term" value="F:peptidase activity"/>
    <property type="evidence" value="ECO:0007669"/>
    <property type="project" value="UniProtKB-KW"/>
</dbReference>
<protein>
    <recommendedName>
        <fullName evidence="8">Abasic site processing protein</fullName>
        <ecNumber evidence="8">3.4.-.-</ecNumber>
    </recommendedName>
</protein>
<name>A0A6N7WK30_9FIRM</name>
<evidence type="ECO:0000256" key="2">
    <source>
        <dbReference type="ARBA" id="ARBA00022670"/>
    </source>
</evidence>
<sequence>MCGRYYINDETAKEIEKLIRQIDDALLVSCKERDVYPSAKAPVILAGSEQSDQLTAGEFTWGFPSYSNKGVIFNARSETALEKKTFRESVKQRRCIIPATGFYEWSEQKDKYFFRAPDRRVLLFAGFYRHYEDGDRFVILTTQANPSISSVHPRMPLILSPQEVQTWLFDDNATDFLLHKRPAPLEKELKGQLSLFDS</sequence>
<comment type="similarity">
    <text evidence="1 8">Belongs to the SOS response-associated peptidase family.</text>
</comment>
<proteinExistence type="inferred from homology"/>
<comment type="caution">
    <text evidence="9">The sequence shown here is derived from an EMBL/GenBank/DDBJ whole genome shotgun (WGS) entry which is preliminary data.</text>
</comment>
<keyword evidence="7" id="KW-0456">Lyase</keyword>
<dbReference type="InterPro" id="IPR003738">
    <property type="entry name" value="SRAP"/>
</dbReference>
<dbReference type="PANTHER" id="PTHR13604">
    <property type="entry name" value="DC12-RELATED"/>
    <property type="match status" value="1"/>
</dbReference>
<dbReference type="SUPFAM" id="SSF143081">
    <property type="entry name" value="BB1717-like"/>
    <property type="match status" value="1"/>
</dbReference>
<dbReference type="Pfam" id="PF02586">
    <property type="entry name" value="SRAP"/>
    <property type="match status" value="1"/>
</dbReference>
<keyword evidence="10" id="KW-1185">Reference proteome</keyword>
<dbReference type="PANTHER" id="PTHR13604:SF0">
    <property type="entry name" value="ABASIC SITE PROCESSING PROTEIN HMCES"/>
    <property type="match status" value="1"/>
</dbReference>
<evidence type="ECO:0000313" key="10">
    <source>
        <dbReference type="Proteomes" id="UP000436047"/>
    </source>
</evidence>
<dbReference type="GO" id="GO:0006508">
    <property type="term" value="P:proteolysis"/>
    <property type="evidence" value="ECO:0007669"/>
    <property type="project" value="UniProtKB-KW"/>
</dbReference>
<keyword evidence="4 8" id="KW-0378">Hydrolase</keyword>
<accession>A0A6N7WK30</accession>
<dbReference type="Gene3D" id="3.90.1680.10">
    <property type="entry name" value="SOS response associated peptidase-like"/>
    <property type="match status" value="1"/>
</dbReference>
<dbReference type="EMBL" id="VUMI01000028">
    <property type="protein sequence ID" value="MSS89818.1"/>
    <property type="molecule type" value="Genomic_DNA"/>
</dbReference>
<evidence type="ECO:0000256" key="8">
    <source>
        <dbReference type="RuleBase" id="RU364100"/>
    </source>
</evidence>
<dbReference type="EC" id="3.4.-.-" evidence="8"/>
<reference evidence="9 10" key="1">
    <citation type="submission" date="2019-08" db="EMBL/GenBank/DDBJ databases">
        <title>In-depth cultivation of the pig gut microbiome towards novel bacterial diversity and tailored functional studies.</title>
        <authorList>
            <person name="Wylensek D."/>
            <person name="Hitch T.C.A."/>
            <person name="Clavel T."/>
        </authorList>
    </citation>
    <scope>NUCLEOTIDE SEQUENCE [LARGE SCALE GENOMIC DNA]</scope>
    <source>
        <strain evidence="9 10">WCA-389-WT-23B</strain>
    </source>
</reference>
<dbReference type="GO" id="GO:0106300">
    <property type="term" value="P:protein-DNA covalent cross-linking repair"/>
    <property type="evidence" value="ECO:0007669"/>
    <property type="project" value="InterPro"/>
</dbReference>
<evidence type="ECO:0000256" key="1">
    <source>
        <dbReference type="ARBA" id="ARBA00008136"/>
    </source>
</evidence>
<evidence type="ECO:0000256" key="7">
    <source>
        <dbReference type="ARBA" id="ARBA00023239"/>
    </source>
</evidence>
<dbReference type="GeneID" id="86054636"/>
<dbReference type="GO" id="GO:0003697">
    <property type="term" value="F:single-stranded DNA binding"/>
    <property type="evidence" value="ECO:0007669"/>
    <property type="project" value="InterPro"/>
</dbReference>
<keyword evidence="3" id="KW-0227">DNA damage</keyword>
<dbReference type="RefSeq" id="WP_154465877.1">
    <property type="nucleotide sequence ID" value="NZ_JAXDZL010000132.1"/>
</dbReference>
<evidence type="ECO:0000256" key="6">
    <source>
        <dbReference type="ARBA" id="ARBA00023125"/>
    </source>
</evidence>
<evidence type="ECO:0000313" key="9">
    <source>
        <dbReference type="EMBL" id="MSS89818.1"/>
    </source>
</evidence>
<keyword evidence="5" id="KW-0190">Covalent protein-DNA linkage</keyword>
<dbReference type="AlphaFoldDB" id="A0A6N7WK30"/>
<keyword evidence="2 8" id="KW-0645">Protease</keyword>
<evidence type="ECO:0000256" key="3">
    <source>
        <dbReference type="ARBA" id="ARBA00022763"/>
    </source>
</evidence>
<keyword evidence="6" id="KW-0238">DNA-binding</keyword>
<dbReference type="Proteomes" id="UP000436047">
    <property type="component" value="Unassembled WGS sequence"/>
</dbReference>
<dbReference type="InterPro" id="IPR036590">
    <property type="entry name" value="SRAP-like"/>
</dbReference>